<organism evidence="1 2">
    <name type="scientific">Dallia pectoralis</name>
    <name type="common">Alaska blackfish</name>
    <dbReference type="NCBI Taxonomy" id="75939"/>
    <lineage>
        <taxon>Eukaryota</taxon>
        <taxon>Metazoa</taxon>
        <taxon>Chordata</taxon>
        <taxon>Craniata</taxon>
        <taxon>Vertebrata</taxon>
        <taxon>Euteleostomi</taxon>
        <taxon>Actinopterygii</taxon>
        <taxon>Neopterygii</taxon>
        <taxon>Teleostei</taxon>
        <taxon>Protacanthopterygii</taxon>
        <taxon>Esociformes</taxon>
        <taxon>Umbridae</taxon>
        <taxon>Dallia</taxon>
    </lineage>
</organism>
<proteinExistence type="predicted"/>
<keyword evidence="2" id="KW-1185">Reference proteome</keyword>
<comment type="caution">
    <text evidence="1">The sequence shown here is derived from an EMBL/GenBank/DDBJ whole genome shotgun (WGS) entry which is preliminary data.</text>
</comment>
<reference evidence="1" key="1">
    <citation type="submission" date="2021-05" db="EMBL/GenBank/DDBJ databases">
        <authorList>
            <person name="Pan Q."/>
            <person name="Jouanno E."/>
            <person name="Zahm M."/>
            <person name="Klopp C."/>
            <person name="Cabau C."/>
            <person name="Louis A."/>
            <person name="Berthelot C."/>
            <person name="Parey E."/>
            <person name="Roest Crollius H."/>
            <person name="Montfort J."/>
            <person name="Robinson-Rechavi M."/>
            <person name="Bouchez O."/>
            <person name="Lampietro C."/>
            <person name="Lopez Roques C."/>
            <person name="Donnadieu C."/>
            <person name="Postlethwait J."/>
            <person name="Bobe J."/>
            <person name="Dillon D."/>
            <person name="Chandos A."/>
            <person name="von Hippel F."/>
            <person name="Guiguen Y."/>
        </authorList>
    </citation>
    <scope>NUCLEOTIDE SEQUENCE</scope>
    <source>
        <strain evidence="1">YG-Jan2019</strain>
    </source>
</reference>
<name>A0ACC2FQU1_DALPE</name>
<accession>A0ACC2FQU1</accession>
<dbReference type="Proteomes" id="UP001157502">
    <property type="component" value="Chromosome 23"/>
</dbReference>
<sequence length="140" mass="15888">MNGFRDPVDIVPEIVNGSTPKEKLQNIFNRSTIFHGQIITVRKYMEDLLDSSDNKTDDLIKALNGTINHLRRLYTLVEKLLKNLGMNNTTTVSTEKSQVKDIDDYEKKVYGLLVLQRLQSFLVSASNELAGFNNSSLCHK</sequence>
<protein>
    <submittedName>
        <fullName evidence="1">Uncharacterized protein</fullName>
    </submittedName>
</protein>
<evidence type="ECO:0000313" key="2">
    <source>
        <dbReference type="Proteomes" id="UP001157502"/>
    </source>
</evidence>
<evidence type="ECO:0000313" key="1">
    <source>
        <dbReference type="EMBL" id="KAJ7993682.1"/>
    </source>
</evidence>
<dbReference type="EMBL" id="CM055750">
    <property type="protein sequence ID" value="KAJ7993682.1"/>
    <property type="molecule type" value="Genomic_DNA"/>
</dbReference>
<gene>
    <name evidence="1" type="ORF">DPEC_G00257200</name>
</gene>